<keyword evidence="5" id="KW-1185">Reference proteome</keyword>
<organism evidence="4 5">
    <name type="scientific">Sphingobacterium hotanense</name>
    <dbReference type="NCBI Taxonomy" id="649196"/>
    <lineage>
        <taxon>Bacteria</taxon>
        <taxon>Pseudomonadati</taxon>
        <taxon>Bacteroidota</taxon>
        <taxon>Sphingobacteriia</taxon>
        <taxon>Sphingobacteriales</taxon>
        <taxon>Sphingobacteriaceae</taxon>
        <taxon>Sphingobacterium</taxon>
    </lineage>
</organism>
<evidence type="ECO:0000256" key="1">
    <source>
        <dbReference type="SAM" id="Phobius"/>
    </source>
</evidence>
<keyword evidence="1" id="KW-0472">Membrane</keyword>
<evidence type="ECO:0000313" key="5">
    <source>
        <dbReference type="Proteomes" id="UP001170954"/>
    </source>
</evidence>
<dbReference type="Gene3D" id="3.55.50.30">
    <property type="match status" value="1"/>
</dbReference>
<comment type="caution">
    <text evidence="4">The sequence shown here is derived from an EMBL/GenBank/DDBJ whole genome shotgun (WGS) entry which is preliminary data.</text>
</comment>
<reference evidence="4" key="2">
    <citation type="journal article" date="2022" name="Sci. Total Environ.">
        <title>Prevalence, transmission, and molecular epidemiology of tet(X)-positive bacteria among humans, animals, and environmental niches in China: An epidemiological, and genomic-based study.</title>
        <authorList>
            <person name="Dong N."/>
            <person name="Zeng Y."/>
            <person name="Cai C."/>
            <person name="Sun C."/>
            <person name="Lu J."/>
            <person name="Liu C."/>
            <person name="Zhou H."/>
            <person name="Sun Q."/>
            <person name="Shu L."/>
            <person name="Wang H."/>
            <person name="Wang Y."/>
            <person name="Wang S."/>
            <person name="Wu C."/>
            <person name="Chan E.W."/>
            <person name="Chen G."/>
            <person name="Shen Z."/>
            <person name="Chen S."/>
            <person name="Zhang R."/>
        </authorList>
    </citation>
    <scope>NUCLEOTIDE SEQUENCE</scope>
    <source>
        <strain evidence="4">R1692</strain>
    </source>
</reference>
<dbReference type="Pfam" id="PF16344">
    <property type="entry name" value="FecR_C"/>
    <property type="match status" value="1"/>
</dbReference>
<dbReference type="InterPro" id="IPR032508">
    <property type="entry name" value="FecR_C"/>
</dbReference>
<evidence type="ECO:0000259" key="3">
    <source>
        <dbReference type="Pfam" id="PF16344"/>
    </source>
</evidence>
<dbReference type="Gene3D" id="2.60.120.1440">
    <property type="match status" value="1"/>
</dbReference>
<reference evidence="4" key="1">
    <citation type="submission" date="2020-06" db="EMBL/GenBank/DDBJ databases">
        <authorList>
            <person name="Dong N."/>
        </authorList>
    </citation>
    <scope>NUCLEOTIDE SEQUENCE</scope>
    <source>
        <strain evidence="4">R1692</strain>
    </source>
</reference>
<feature type="domain" description="FecR protein" evidence="2">
    <location>
        <begin position="161"/>
        <end position="254"/>
    </location>
</feature>
<dbReference type="InterPro" id="IPR012373">
    <property type="entry name" value="Ferrdict_sens_TM"/>
</dbReference>
<dbReference type="Pfam" id="PF04773">
    <property type="entry name" value="FecR"/>
    <property type="match status" value="1"/>
</dbReference>
<dbReference type="PANTHER" id="PTHR30273">
    <property type="entry name" value="PERIPLASMIC SIGNAL SENSOR AND SIGMA FACTOR ACTIVATOR FECR-RELATED"/>
    <property type="match status" value="1"/>
</dbReference>
<protein>
    <submittedName>
        <fullName evidence="4">DUF4974 domain-containing protein</fullName>
    </submittedName>
</protein>
<dbReference type="PANTHER" id="PTHR30273:SF2">
    <property type="entry name" value="PROTEIN FECR"/>
    <property type="match status" value="1"/>
</dbReference>
<evidence type="ECO:0000313" key="4">
    <source>
        <dbReference type="EMBL" id="MDM1046782.1"/>
    </source>
</evidence>
<proteinExistence type="predicted"/>
<accession>A0ABT7NHX4</accession>
<dbReference type="PIRSF" id="PIRSF018266">
    <property type="entry name" value="FecR"/>
    <property type="match status" value="1"/>
</dbReference>
<name>A0ABT7NHX4_9SPHI</name>
<feature type="domain" description="Protein FecR C-terminal" evidence="3">
    <location>
        <begin position="299"/>
        <end position="366"/>
    </location>
</feature>
<keyword evidence="1" id="KW-0812">Transmembrane</keyword>
<dbReference type="InterPro" id="IPR006860">
    <property type="entry name" value="FecR"/>
</dbReference>
<keyword evidence="1" id="KW-1133">Transmembrane helix</keyword>
<dbReference type="Proteomes" id="UP001170954">
    <property type="component" value="Unassembled WGS sequence"/>
</dbReference>
<dbReference type="RefSeq" id="WP_286650137.1">
    <property type="nucleotide sequence ID" value="NZ_JACAGK010000001.1"/>
</dbReference>
<feature type="transmembrane region" description="Helical" evidence="1">
    <location>
        <begin position="66"/>
        <end position="86"/>
    </location>
</feature>
<dbReference type="EMBL" id="JACAGK010000001">
    <property type="protein sequence ID" value="MDM1046782.1"/>
    <property type="molecule type" value="Genomic_DNA"/>
</dbReference>
<evidence type="ECO:0000259" key="2">
    <source>
        <dbReference type="Pfam" id="PF04773"/>
    </source>
</evidence>
<gene>
    <name evidence="4" type="ORF">HX018_00765</name>
</gene>
<sequence>MRREELQDLLNRYLAGECTPSQKRMVETWFNQLSKEENELPYEPDWDVVKETIYDRLPQPKRHTRSIWLSVAAAVVLLVIAGSLYWKTSPTDKNDVQAKTESALKEANQIMLTLSDGKTLVMDKDQQGIRIDNMSIRYLEGNYPAIANSTESSDVRAGVKLSTPIGQQFRVVFEDDTEVLLNAASTLSCPKAFSNDRREVHLDGEAFFKVSKNKDRPFYVKTLNQEIKVLGTSFGVSAFAEDETVKTTLVSGSVLVQPKNTRLAGVELSPGEQSIFAKDKLRKEHVDTDTELSWLDGSFAFKSDDIQSVMKMLQRWYDIEVHYEGLLTKERFNGVIPRSENIDPVLELLEKTKSVRFKKEGRRITVMQ</sequence>